<evidence type="ECO:0000313" key="2">
    <source>
        <dbReference type="Proteomes" id="UP000179157"/>
    </source>
</evidence>
<reference evidence="1 2" key="1">
    <citation type="journal article" date="2016" name="Nat. Commun.">
        <title>Thousands of microbial genomes shed light on interconnected biogeochemical processes in an aquifer system.</title>
        <authorList>
            <person name="Anantharaman K."/>
            <person name="Brown C.T."/>
            <person name="Hug L.A."/>
            <person name="Sharon I."/>
            <person name="Castelle C.J."/>
            <person name="Probst A.J."/>
            <person name="Thomas B.C."/>
            <person name="Singh A."/>
            <person name="Wilkins M.J."/>
            <person name="Karaoz U."/>
            <person name="Brodie E.L."/>
            <person name="Williams K.H."/>
            <person name="Hubbard S.S."/>
            <person name="Banfield J.F."/>
        </authorList>
    </citation>
    <scope>NUCLEOTIDE SEQUENCE [LARGE SCALE GENOMIC DNA]</scope>
    <source>
        <strain evidence="2">RBG_16_55_9</strain>
    </source>
</reference>
<proteinExistence type="predicted"/>
<protein>
    <submittedName>
        <fullName evidence="1">Uncharacterized protein</fullName>
    </submittedName>
</protein>
<dbReference type="AlphaFoldDB" id="A0A1F5V2V1"/>
<organism evidence="1 2">
    <name type="scientific">Fraserbacteria sp. (strain RBG_16_55_9)</name>
    <dbReference type="NCBI Taxonomy" id="1817864"/>
    <lineage>
        <taxon>Bacteria</taxon>
        <taxon>Candidatus Fraseribacteriota</taxon>
    </lineage>
</organism>
<comment type="caution">
    <text evidence="1">The sequence shown here is derived from an EMBL/GenBank/DDBJ whole genome shotgun (WGS) entry which is preliminary data.</text>
</comment>
<name>A0A1F5V2V1_FRAXR</name>
<dbReference type="Proteomes" id="UP000179157">
    <property type="component" value="Unassembled WGS sequence"/>
</dbReference>
<accession>A0A1F5V2V1</accession>
<sequence>MSLSRILPTAFVVLSLGLVIGAFGQPVTVQVPICRVEVTWEGLETANVDRASGRSSTSSALMDLWLWGMAAAELPAGVQLPQNYQWDNQHKDALSTLGPIDSHSVPTSSNPWKPRSPVLLFTKSFTRSIELQITTRTLNFVESYAGVSSGIFQLEDPGAQVRKETLSCPPSQEIRPGTITVTGKGYHKYAYKITTTALASRNVPGVTFKED</sequence>
<evidence type="ECO:0000313" key="1">
    <source>
        <dbReference type="EMBL" id="OGF57726.1"/>
    </source>
</evidence>
<dbReference type="EMBL" id="MFGX01000004">
    <property type="protein sequence ID" value="OGF57726.1"/>
    <property type="molecule type" value="Genomic_DNA"/>
</dbReference>
<gene>
    <name evidence="1" type="ORF">A2Z21_10755</name>
</gene>